<evidence type="ECO:0000256" key="3">
    <source>
        <dbReference type="ARBA" id="ARBA00022664"/>
    </source>
</evidence>
<evidence type="ECO:0000256" key="1">
    <source>
        <dbReference type="ARBA" id="ARBA00004123"/>
    </source>
</evidence>
<keyword evidence="6" id="KW-0539">Nucleus</keyword>
<feature type="compositionally biased region" description="Polar residues" evidence="8">
    <location>
        <begin position="84"/>
        <end position="94"/>
    </location>
</feature>
<feature type="region of interest" description="Disordered" evidence="8">
    <location>
        <begin position="841"/>
        <end position="865"/>
    </location>
</feature>
<evidence type="ECO:0000256" key="2">
    <source>
        <dbReference type="ARBA" id="ARBA00010900"/>
    </source>
</evidence>
<keyword evidence="5" id="KW-0508">mRNA splicing</keyword>
<keyword evidence="7" id="KW-0175">Coiled coil</keyword>
<feature type="compositionally biased region" description="Basic and acidic residues" evidence="8">
    <location>
        <begin position="192"/>
        <end position="213"/>
    </location>
</feature>
<evidence type="ECO:0000259" key="9">
    <source>
        <dbReference type="PROSITE" id="PS50174"/>
    </source>
</evidence>
<feature type="domain" description="G-patch" evidence="9">
    <location>
        <begin position="141"/>
        <end position="187"/>
    </location>
</feature>
<accession>A0ABN8IBZ8</accession>
<name>A0ABN8IBZ8_9NEOP</name>
<dbReference type="PANTHER" id="PTHR23329">
    <property type="entry name" value="TUFTELIN-INTERACTING PROTEIN 11-RELATED"/>
    <property type="match status" value="1"/>
</dbReference>
<dbReference type="InterPro" id="IPR000467">
    <property type="entry name" value="G_patch_dom"/>
</dbReference>
<feature type="region of interest" description="Disordered" evidence="8">
    <location>
        <begin position="192"/>
        <end position="218"/>
    </location>
</feature>
<dbReference type="Pfam" id="PF01585">
    <property type="entry name" value="G-patch"/>
    <property type="match status" value="1"/>
</dbReference>
<evidence type="ECO:0000313" key="10">
    <source>
        <dbReference type="EMBL" id="CAH2054192.1"/>
    </source>
</evidence>
<evidence type="ECO:0000256" key="5">
    <source>
        <dbReference type="ARBA" id="ARBA00023187"/>
    </source>
</evidence>
<dbReference type="SMART" id="SM00443">
    <property type="entry name" value="G_patch"/>
    <property type="match status" value="1"/>
</dbReference>
<feature type="coiled-coil region" evidence="7">
    <location>
        <begin position="312"/>
        <end position="360"/>
    </location>
</feature>
<protein>
    <recommendedName>
        <fullName evidence="9">G-patch domain-containing protein</fullName>
    </recommendedName>
</protein>
<dbReference type="InterPro" id="IPR022783">
    <property type="entry name" value="GCFC_dom"/>
</dbReference>
<dbReference type="PROSITE" id="PS50174">
    <property type="entry name" value="G_PATCH"/>
    <property type="match status" value="1"/>
</dbReference>
<dbReference type="Pfam" id="PF07842">
    <property type="entry name" value="GCFC"/>
    <property type="match status" value="2"/>
</dbReference>
<keyword evidence="3" id="KW-0507">mRNA processing</keyword>
<gene>
    <name evidence="10" type="ORF">IPOD504_LOCUS8523</name>
</gene>
<dbReference type="InterPro" id="IPR022159">
    <property type="entry name" value="STIP/TFIP11_N"/>
</dbReference>
<feature type="non-terminal residue" evidence="10">
    <location>
        <position position="940"/>
    </location>
</feature>
<proteinExistence type="inferred from homology"/>
<dbReference type="PANTHER" id="PTHR23329:SF1">
    <property type="entry name" value="TUFTELIN-INTERACTING PROTEIN 11"/>
    <property type="match status" value="1"/>
</dbReference>
<keyword evidence="4" id="KW-0747">Spliceosome</keyword>
<keyword evidence="11" id="KW-1185">Reference proteome</keyword>
<evidence type="ECO:0000313" key="11">
    <source>
        <dbReference type="Proteomes" id="UP000837857"/>
    </source>
</evidence>
<feature type="region of interest" description="Disordered" evidence="8">
    <location>
        <begin position="38"/>
        <end position="114"/>
    </location>
</feature>
<comment type="subcellular location">
    <subcellularLocation>
        <location evidence="1">Nucleus</location>
    </subcellularLocation>
</comment>
<comment type="similarity">
    <text evidence="2">Belongs to the TFP11/STIP family.</text>
</comment>
<sequence>MSDDEVIRFEITDYDLDNEFNPNRNRKAKKEQQIYGVWAKDSDEEDNEDNVRKRTRKQKDFTAPIGFVAGGVQQAGKKKEANKEMQSTEASTSRLKIADSSEEEDANDEPLTTDTAGIRKLGQGMRPPNLGGSVGAWEKHTKGIGAKLLLQMGYQPGKGLGKDLQGISAPVEATVRKGRGAIGAYGPEKAALKAKKEEERRLKEKEEQEKGQSSEKTYNWKKSHKGRYFYRDADDVIQEGKPTMHTIGSSELARVPVIDMTGKQRRVLSGYHALRAAAPRYEHEPRRQLQHFSAPQLTHNLQLVVDCCEQDIIQNARELQTAEDEIVVLERDLEECNKKLREQDEVLAKVESIMERVEELNKPDVSLEASYEVLDDLKESYPLEYEMFGLGTIGGNIVSPLLSALLAKWEPLHAPEEPVPTFLKWKKLLTEEAYNSLLWQHFVPRVTSAAEAWEPRAPGAMLRVFGAWAEACPGWLLQQSAARAVLPRLLGALRAWDPTGDTLPLHSWVLPWHELAGAYAPGRRVGMEWCSPAAPEDGTRKSSQWPATAKSGSACRVSRVSRAPLLRAVACRVSHISCASRARQAMCRWLLRAPPHVSHAWLLSAVGCRVSHVTRVACPRSHEYQEFSGRRLRSRVHEQLPALTHVACHVPVARHCGESWRFACLKCRVSHVSRVAGSALSASAYPLIRSRLAAALSAWHPADGSAHVLLAAWRGAWGPALRPLLHHHVLPKLEHCLQHAPVELLGRENAVGPPACTAPWLWCVQWVDLIGAPSIAALAARALLPRWLGALAAWLNTAPPHAAVLASYSEFKKTFPEEVLREPAVRDAFRKALDMMNRSTDLEAVEPPPPPRFVQPEPKEARPEPPAVAHKSFSELLEARCLERGITFVPLAGKTREGRPLYRIGALQCYVIRNVIMYSEDGGRSFAPIGLDRLLNMVDE</sequence>
<evidence type="ECO:0000256" key="8">
    <source>
        <dbReference type="SAM" id="MobiDB-lite"/>
    </source>
</evidence>
<dbReference type="EMBL" id="OW152833">
    <property type="protein sequence ID" value="CAH2054192.1"/>
    <property type="molecule type" value="Genomic_DNA"/>
</dbReference>
<evidence type="ECO:0000256" key="6">
    <source>
        <dbReference type="ARBA" id="ARBA00023242"/>
    </source>
</evidence>
<organism evidence="10 11">
    <name type="scientific">Iphiclides podalirius</name>
    <name type="common">scarce swallowtail</name>
    <dbReference type="NCBI Taxonomy" id="110791"/>
    <lineage>
        <taxon>Eukaryota</taxon>
        <taxon>Metazoa</taxon>
        <taxon>Ecdysozoa</taxon>
        <taxon>Arthropoda</taxon>
        <taxon>Hexapoda</taxon>
        <taxon>Insecta</taxon>
        <taxon>Pterygota</taxon>
        <taxon>Neoptera</taxon>
        <taxon>Endopterygota</taxon>
        <taxon>Lepidoptera</taxon>
        <taxon>Glossata</taxon>
        <taxon>Ditrysia</taxon>
        <taxon>Papilionoidea</taxon>
        <taxon>Papilionidae</taxon>
        <taxon>Papilioninae</taxon>
        <taxon>Iphiclides</taxon>
    </lineage>
</organism>
<evidence type="ECO:0000256" key="7">
    <source>
        <dbReference type="SAM" id="Coils"/>
    </source>
</evidence>
<reference evidence="10" key="1">
    <citation type="submission" date="2022-03" db="EMBL/GenBank/DDBJ databases">
        <authorList>
            <person name="Martin H S."/>
        </authorList>
    </citation>
    <scope>NUCLEOTIDE SEQUENCE</scope>
</reference>
<dbReference type="Proteomes" id="UP000837857">
    <property type="component" value="Chromosome 21"/>
</dbReference>
<evidence type="ECO:0000256" key="4">
    <source>
        <dbReference type="ARBA" id="ARBA00022728"/>
    </source>
</evidence>
<dbReference type="InterPro" id="IPR045211">
    <property type="entry name" value="TFP11/STIP/Ntr1"/>
</dbReference>
<dbReference type="Pfam" id="PF12457">
    <property type="entry name" value="TIP_N"/>
    <property type="match status" value="1"/>
</dbReference>